<dbReference type="Proteomes" id="UP000789405">
    <property type="component" value="Unassembled WGS sequence"/>
</dbReference>
<dbReference type="OrthoDB" id="10262814at2759"/>
<evidence type="ECO:0000313" key="1">
    <source>
        <dbReference type="EMBL" id="CAG8806952.1"/>
    </source>
</evidence>
<sequence>MTHCLTQIRSVNKTDVVTLASSFGSLKRIMNASSDELAMCPGLGEQK</sequence>
<comment type="caution">
    <text evidence="1">The sequence shown here is derived from an EMBL/GenBank/DDBJ whole genome shotgun (WGS) entry which is preliminary data.</text>
</comment>
<dbReference type="Pfam" id="PF14520">
    <property type="entry name" value="HHH_5"/>
    <property type="match status" value="1"/>
</dbReference>
<proteinExistence type="predicted"/>
<keyword evidence="2" id="KW-1185">Reference proteome</keyword>
<organism evidence="1 2">
    <name type="scientific">Dentiscutata erythropus</name>
    <dbReference type="NCBI Taxonomy" id="1348616"/>
    <lineage>
        <taxon>Eukaryota</taxon>
        <taxon>Fungi</taxon>
        <taxon>Fungi incertae sedis</taxon>
        <taxon>Mucoromycota</taxon>
        <taxon>Glomeromycotina</taxon>
        <taxon>Glomeromycetes</taxon>
        <taxon>Diversisporales</taxon>
        <taxon>Gigasporaceae</taxon>
        <taxon>Dentiscutata</taxon>
    </lineage>
</organism>
<reference evidence="1" key="1">
    <citation type="submission" date="2021-06" db="EMBL/GenBank/DDBJ databases">
        <authorList>
            <person name="Kallberg Y."/>
            <person name="Tangrot J."/>
            <person name="Rosling A."/>
        </authorList>
    </citation>
    <scope>NUCLEOTIDE SEQUENCE</scope>
    <source>
        <strain evidence="1">MA453B</strain>
    </source>
</reference>
<dbReference type="SUPFAM" id="SSF47781">
    <property type="entry name" value="RuvA domain 2-like"/>
    <property type="match status" value="1"/>
</dbReference>
<dbReference type="EMBL" id="CAJVPY010041883">
    <property type="protein sequence ID" value="CAG8806952.1"/>
    <property type="molecule type" value="Genomic_DNA"/>
</dbReference>
<dbReference type="GO" id="GO:0006312">
    <property type="term" value="P:mitotic recombination"/>
    <property type="evidence" value="ECO:0007669"/>
    <property type="project" value="TreeGrafter"/>
</dbReference>
<accession>A0A9N9PDP4</accession>
<evidence type="ECO:0000313" key="2">
    <source>
        <dbReference type="Proteomes" id="UP000789405"/>
    </source>
</evidence>
<dbReference type="PANTHER" id="PTHR12749">
    <property type="entry name" value="EXCISION REPAIR CROSS-COMPLEMENTING 1 ERCC1"/>
    <property type="match status" value="1"/>
</dbReference>
<dbReference type="InterPro" id="IPR010994">
    <property type="entry name" value="RuvA_2-like"/>
</dbReference>
<dbReference type="GO" id="GO:0003697">
    <property type="term" value="F:single-stranded DNA binding"/>
    <property type="evidence" value="ECO:0007669"/>
    <property type="project" value="TreeGrafter"/>
</dbReference>
<dbReference type="Gene3D" id="1.10.150.20">
    <property type="entry name" value="5' to 3' exonuclease, C-terminal subdomain"/>
    <property type="match status" value="1"/>
</dbReference>
<dbReference type="GO" id="GO:0070522">
    <property type="term" value="C:ERCC4-ERCC1 complex"/>
    <property type="evidence" value="ECO:0007669"/>
    <property type="project" value="TreeGrafter"/>
</dbReference>
<dbReference type="GO" id="GO:0003684">
    <property type="term" value="F:damaged DNA binding"/>
    <property type="evidence" value="ECO:0007669"/>
    <property type="project" value="InterPro"/>
</dbReference>
<dbReference type="InterPro" id="IPR004579">
    <property type="entry name" value="ERCC1/RAD10/SWI10"/>
</dbReference>
<dbReference type="GO" id="GO:0070914">
    <property type="term" value="P:UV-damage excision repair"/>
    <property type="evidence" value="ECO:0007669"/>
    <property type="project" value="TreeGrafter"/>
</dbReference>
<dbReference type="PANTHER" id="PTHR12749:SF0">
    <property type="entry name" value="DNA EXCISION REPAIR PROTEIN ERCC-1"/>
    <property type="match status" value="1"/>
</dbReference>
<dbReference type="AlphaFoldDB" id="A0A9N9PDP4"/>
<feature type="non-terminal residue" evidence="1">
    <location>
        <position position="47"/>
    </location>
</feature>
<name>A0A9N9PDP4_9GLOM</name>
<protein>
    <submittedName>
        <fullName evidence="1">13485_t:CDS:1</fullName>
    </submittedName>
</protein>
<gene>
    <name evidence="1" type="ORF">DERYTH_LOCUS24573</name>
</gene>
<dbReference type="GO" id="GO:0000110">
    <property type="term" value="C:nucleotide-excision repair factor 1 complex"/>
    <property type="evidence" value="ECO:0007669"/>
    <property type="project" value="TreeGrafter"/>
</dbReference>